<dbReference type="GO" id="GO:0005681">
    <property type="term" value="C:spliceosomal complex"/>
    <property type="evidence" value="ECO:0007669"/>
    <property type="project" value="UniProtKB-KW"/>
</dbReference>
<feature type="compositionally biased region" description="Low complexity" evidence="8">
    <location>
        <begin position="154"/>
        <end position="178"/>
    </location>
</feature>
<feature type="region of interest" description="Disordered" evidence="8">
    <location>
        <begin position="154"/>
        <end position="199"/>
    </location>
</feature>
<evidence type="ECO:0000256" key="5">
    <source>
        <dbReference type="ARBA" id="ARBA00023187"/>
    </source>
</evidence>
<evidence type="ECO:0000256" key="7">
    <source>
        <dbReference type="RuleBase" id="RU367025"/>
    </source>
</evidence>
<evidence type="ECO:0000313" key="10">
    <source>
        <dbReference type="Proteomes" id="UP000759131"/>
    </source>
</evidence>
<keyword evidence="3 7" id="KW-0507">mRNA processing</keyword>
<evidence type="ECO:0000256" key="4">
    <source>
        <dbReference type="ARBA" id="ARBA00022728"/>
    </source>
</evidence>
<feature type="compositionally biased region" description="Basic residues" evidence="8">
    <location>
        <begin position="494"/>
        <end position="503"/>
    </location>
</feature>
<comment type="function">
    <text evidence="7">Required for pre-mRNA splicing.</text>
</comment>
<evidence type="ECO:0000256" key="3">
    <source>
        <dbReference type="ARBA" id="ARBA00022664"/>
    </source>
</evidence>
<keyword evidence="5 7" id="KW-0508">mRNA splicing</keyword>
<dbReference type="Pfam" id="PF03371">
    <property type="entry name" value="PRP38"/>
    <property type="match status" value="1"/>
</dbReference>
<proteinExistence type="inferred from homology"/>
<dbReference type="EMBL" id="CAJPIZ010003256">
    <property type="protein sequence ID" value="CAG2106127.1"/>
    <property type="molecule type" value="Genomic_DNA"/>
</dbReference>
<dbReference type="Proteomes" id="UP000759131">
    <property type="component" value="Unassembled WGS sequence"/>
</dbReference>
<feature type="compositionally biased region" description="Basic and acidic residues" evidence="8">
    <location>
        <begin position="444"/>
        <end position="493"/>
    </location>
</feature>
<feature type="region of interest" description="Disordered" evidence="8">
    <location>
        <begin position="389"/>
        <end position="534"/>
    </location>
</feature>
<comment type="similarity">
    <text evidence="2 7">Belongs to the PRP38 family.</text>
</comment>
<evidence type="ECO:0000256" key="1">
    <source>
        <dbReference type="ARBA" id="ARBA00004123"/>
    </source>
</evidence>
<organism evidence="9">
    <name type="scientific">Medioppia subpectinata</name>
    <dbReference type="NCBI Taxonomy" id="1979941"/>
    <lineage>
        <taxon>Eukaryota</taxon>
        <taxon>Metazoa</taxon>
        <taxon>Ecdysozoa</taxon>
        <taxon>Arthropoda</taxon>
        <taxon>Chelicerata</taxon>
        <taxon>Arachnida</taxon>
        <taxon>Acari</taxon>
        <taxon>Acariformes</taxon>
        <taxon>Sarcoptiformes</taxon>
        <taxon>Oribatida</taxon>
        <taxon>Brachypylina</taxon>
        <taxon>Oppioidea</taxon>
        <taxon>Oppiidae</taxon>
        <taxon>Medioppia</taxon>
    </lineage>
</organism>
<keyword evidence="4 7" id="KW-0747">Spliceosome</keyword>
<dbReference type="AlphaFoldDB" id="A0A7R9KM98"/>
<feature type="compositionally biased region" description="Acidic residues" evidence="8">
    <location>
        <begin position="409"/>
        <end position="433"/>
    </location>
</feature>
<evidence type="ECO:0000256" key="6">
    <source>
        <dbReference type="ARBA" id="ARBA00023242"/>
    </source>
</evidence>
<evidence type="ECO:0000313" key="9">
    <source>
        <dbReference type="EMBL" id="CAD7625697.1"/>
    </source>
</evidence>
<gene>
    <name evidence="9" type="ORF">OSB1V03_LOCUS6130</name>
</gene>
<dbReference type="GO" id="GO:0000398">
    <property type="term" value="P:mRNA splicing, via spliceosome"/>
    <property type="evidence" value="ECO:0007669"/>
    <property type="project" value="UniProtKB-UniRule"/>
</dbReference>
<feature type="region of interest" description="Disordered" evidence="8">
    <location>
        <begin position="1"/>
        <end position="24"/>
    </location>
</feature>
<evidence type="ECO:0000256" key="8">
    <source>
        <dbReference type="SAM" id="MobiDB-lite"/>
    </source>
</evidence>
<evidence type="ECO:0000256" key="2">
    <source>
        <dbReference type="ARBA" id="ARBA00006164"/>
    </source>
</evidence>
<keyword evidence="10" id="KW-1185">Reference proteome</keyword>
<dbReference type="OrthoDB" id="3881at2759"/>
<name>A0A7R9KM98_9ACAR</name>
<sequence>MNNETNAHTIDIPLPEDQSSDGQQDVTAAAVGDGQHNHQSVAIDSHYVSQAVDNANNAMAANPYANIAMAGQMAAAAHHQQQQQQQYQAYYQQYYSSAAAAAAYQPMAAHMMSQQMAQQYPYFMPQMMRPMVPIVPHIPQMTPQMAAIVNHNSNAVANSGNNHNNNHNSRAANQAAAEAYDDEDSSDSDPTVARHGGTTKASNVLPIHCNEKMGLNPLIFQNIQQSPYFKNTLFQLKTYHEVIDEIFYSVRHLEPWEKGSRKVGGQTGMCGSVRGVGAGGIISTPFCILYKLFTLKLTRKQVNGLIRHKDSPYIRSLGFMYIRYTQPPQHLFNWFEPFLEDEEEVDPKAGGGQPITIGQMCRHMLTKLDWYSSLFPRVPVPIQKEIESKMKQRDEEYEQQMRDERGVEDGEVEEEGEAADGEEEEYAADDKEEEYPKRGGSGGDDSRSKYRRRSPQERDGRRQQSPTDRDRKRSRDRDRSRERRSRSREDRRSNEKHKHRRGSRSPQSSPHSHRHNSKGVHRSEHRSDHKRKHR</sequence>
<comment type="subcellular location">
    <subcellularLocation>
        <location evidence="1 7">Nucleus</location>
    </subcellularLocation>
</comment>
<keyword evidence="6 7" id="KW-0539">Nucleus</keyword>
<dbReference type="PANTHER" id="PTHR23142">
    <property type="entry name" value="PRE-MRNA-SPLICING FACTOR 38A-RELATED"/>
    <property type="match status" value="1"/>
</dbReference>
<feature type="compositionally biased region" description="Basic residues" evidence="8">
    <location>
        <begin position="511"/>
        <end position="520"/>
    </location>
</feature>
<reference evidence="9" key="1">
    <citation type="submission" date="2020-11" db="EMBL/GenBank/DDBJ databases">
        <authorList>
            <person name="Tran Van P."/>
        </authorList>
    </citation>
    <scope>NUCLEOTIDE SEQUENCE</scope>
</reference>
<feature type="compositionally biased region" description="Basic and acidic residues" evidence="8">
    <location>
        <begin position="389"/>
        <end position="408"/>
    </location>
</feature>
<dbReference type="InterPro" id="IPR005037">
    <property type="entry name" value="PRP38"/>
</dbReference>
<protein>
    <recommendedName>
        <fullName evidence="7">Pre-mRNA-splicing factor 38</fullName>
    </recommendedName>
</protein>
<dbReference type="EMBL" id="OC857831">
    <property type="protein sequence ID" value="CAD7625697.1"/>
    <property type="molecule type" value="Genomic_DNA"/>
</dbReference>
<accession>A0A7R9KM98</accession>